<dbReference type="HOGENOM" id="CLU_061090_0_0_1"/>
<dbReference type="RefSeq" id="XP_001009959.2">
    <property type="nucleotide sequence ID" value="XM_001009959.2"/>
</dbReference>
<feature type="chain" id="PRO_5004201170" description="Transmembrane protein" evidence="1">
    <location>
        <begin position="21"/>
        <end position="160"/>
    </location>
</feature>
<reference evidence="3" key="1">
    <citation type="journal article" date="2006" name="PLoS Biol.">
        <title>Macronuclear genome sequence of the ciliate Tetrahymena thermophila, a model eukaryote.</title>
        <authorList>
            <person name="Eisen J.A."/>
            <person name="Coyne R.S."/>
            <person name="Wu M."/>
            <person name="Wu D."/>
            <person name="Thiagarajan M."/>
            <person name="Wortman J.R."/>
            <person name="Badger J.H."/>
            <person name="Ren Q."/>
            <person name="Amedeo P."/>
            <person name="Jones K.M."/>
            <person name="Tallon L.J."/>
            <person name="Delcher A.L."/>
            <person name="Salzberg S.L."/>
            <person name="Silva J.C."/>
            <person name="Haas B.J."/>
            <person name="Majoros W.H."/>
            <person name="Farzad M."/>
            <person name="Carlton J.M."/>
            <person name="Smith R.K. Jr."/>
            <person name="Garg J."/>
            <person name="Pearlman R.E."/>
            <person name="Karrer K.M."/>
            <person name="Sun L."/>
            <person name="Manning G."/>
            <person name="Elde N.C."/>
            <person name="Turkewitz A.P."/>
            <person name="Asai D.J."/>
            <person name="Wilkes D.E."/>
            <person name="Wang Y."/>
            <person name="Cai H."/>
            <person name="Collins K."/>
            <person name="Stewart B.A."/>
            <person name="Lee S.R."/>
            <person name="Wilamowska K."/>
            <person name="Weinberg Z."/>
            <person name="Ruzzo W.L."/>
            <person name="Wloga D."/>
            <person name="Gaertig J."/>
            <person name="Frankel J."/>
            <person name="Tsao C.-C."/>
            <person name="Gorovsky M.A."/>
            <person name="Keeling P.J."/>
            <person name="Waller R.F."/>
            <person name="Patron N.J."/>
            <person name="Cherry J.M."/>
            <person name="Stover N.A."/>
            <person name="Krieger C.J."/>
            <person name="del Toro C."/>
            <person name="Ryder H.F."/>
            <person name="Williamson S.C."/>
            <person name="Barbeau R.A."/>
            <person name="Hamilton E.P."/>
            <person name="Orias E."/>
        </authorList>
    </citation>
    <scope>NUCLEOTIDE SEQUENCE [LARGE SCALE GENOMIC DNA]</scope>
    <source>
        <strain evidence="3">SB210</strain>
    </source>
</reference>
<dbReference type="InParanoid" id="Q22WS8"/>
<name>Q22WS8_TETTS</name>
<organism evidence="2 3">
    <name type="scientific">Tetrahymena thermophila (strain SB210)</name>
    <dbReference type="NCBI Taxonomy" id="312017"/>
    <lineage>
        <taxon>Eukaryota</taxon>
        <taxon>Sar</taxon>
        <taxon>Alveolata</taxon>
        <taxon>Ciliophora</taxon>
        <taxon>Intramacronucleata</taxon>
        <taxon>Oligohymenophorea</taxon>
        <taxon>Hymenostomatida</taxon>
        <taxon>Tetrahymenina</taxon>
        <taxon>Tetrahymenidae</taxon>
        <taxon>Tetrahymena</taxon>
    </lineage>
</organism>
<sequence>MMIKYITVKVILFLVIQLKAKELCTEIEGCLSCTNNANNQNQCTQCDMDYQLDQKQNVCIYIKCNNYQFYDKNQHDGTQESGCVAICDSSTQQDDKTSLCKTQLRCNSQRPSQKIMQETVITKDFFIYQSDYYVAQKEGSLFVYNRTDVSLIKTILFMMN</sequence>
<evidence type="ECO:0000256" key="1">
    <source>
        <dbReference type="SAM" id="SignalP"/>
    </source>
</evidence>
<evidence type="ECO:0000313" key="3">
    <source>
        <dbReference type="Proteomes" id="UP000009168"/>
    </source>
</evidence>
<dbReference type="KEGG" id="tet:TTHERM_00974060"/>
<dbReference type="EMBL" id="GG662813">
    <property type="protein sequence ID" value="EAR89714.2"/>
    <property type="molecule type" value="Genomic_DNA"/>
</dbReference>
<dbReference type="Proteomes" id="UP000009168">
    <property type="component" value="Unassembled WGS sequence"/>
</dbReference>
<accession>Q22WS8</accession>
<proteinExistence type="predicted"/>
<keyword evidence="1" id="KW-0732">Signal</keyword>
<keyword evidence="3" id="KW-1185">Reference proteome</keyword>
<evidence type="ECO:0008006" key="4">
    <source>
        <dbReference type="Google" id="ProtNLM"/>
    </source>
</evidence>
<feature type="signal peptide" evidence="1">
    <location>
        <begin position="1"/>
        <end position="20"/>
    </location>
</feature>
<gene>
    <name evidence="2" type="ORF">TTHERM_00974060</name>
</gene>
<protein>
    <recommendedName>
        <fullName evidence="4">Transmembrane protein</fullName>
    </recommendedName>
</protein>
<dbReference type="GeneID" id="7844416"/>
<evidence type="ECO:0000313" key="2">
    <source>
        <dbReference type="EMBL" id="EAR89714.2"/>
    </source>
</evidence>
<dbReference type="AlphaFoldDB" id="Q22WS8"/>